<dbReference type="EMBL" id="EU016657">
    <property type="protein sequence ID" value="ABZ09766.1"/>
    <property type="molecule type" value="Genomic_DNA"/>
</dbReference>
<sequence>MSPKLAVSFSFRTSRNTTPILHFMQYTGTKTCPITLLKYQTYNTTVLLGQVLSGRDS</sequence>
<proteinExistence type="predicted"/>
<organism evidence="1">
    <name type="scientific">uncultured marine crenarchaeote HF4000_APKG8I13</name>
    <dbReference type="NCBI Taxonomy" id="455606"/>
    <lineage>
        <taxon>Archaea</taxon>
        <taxon>Nitrososphaerota</taxon>
        <taxon>Nitrososphaeria</taxon>
        <taxon>Nitrosopumilales</taxon>
        <taxon>environmental samples</taxon>
    </lineage>
</organism>
<accession>B3TB07</accession>
<reference evidence="1" key="1">
    <citation type="journal article" date="2008" name="ISME J.">
        <title>Genomic patterns of recombination, clonal divergence and environment in marine microbial populations.</title>
        <authorList>
            <person name="Konstantinidis K.T."/>
            <person name="Delong E.F."/>
        </authorList>
    </citation>
    <scope>NUCLEOTIDE SEQUENCE</scope>
</reference>
<protein>
    <submittedName>
        <fullName evidence="1">Uncharacterized protein</fullName>
    </submittedName>
</protein>
<gene>
    <name evidence="1" type="ORF">ALOHA_HF4000APKG8I13ctg1g36</name>
</gene>
<name>B3TB07_9ARCH</name>
<dbReference type="AlphaFoldDB" id="B3TB07"/>
<evidence type="ECO:0000313" key="1">
    <source>
        <dbReference type="EMBL" id="ABZ09766.1"/>
    </source>
</evidence>